<dbReference type="SUPFAM" id="SSF51182">
    <property type="entry name" value="RmlC-like cupins"/>
    <property type="match status" value="1"/>
</dbReference>
<dbReference type="KEGG" id="tmk:QGN29_05700"/>
<dbReference type="InterPro" id="IPR025499">
    <property type="entry name" value="KdgF"/>
</dbReference>
<reference evidence="2" key="1">
    <citation type="submission" date="2023-04" db="EMBL/GenBank/DDBJ databases">
        <title>Complete genome sequence of Temperatibacter marinus.</title>
        <authorList>
            <person name="Rong J.-C."/>
            <person name="Yi M.-L."/>
            <person name="Zhao Q."/>
        </authorList>
    </citation>
    <scope>NUCLEOTIDE SEQUENCE</scope>
    <source>
        <strain evidence="2">NBRC 110045</strain>
    </source>
</reference>
<dbReference type="AlphaFoldDB" id="A0AA52HAE0"/>
<gene>
    <name evidence="2" type="ORF">QGN29_05700</name>
</gene>
<organism evidence="2 3">
    <name type="scientific">Temperatibacter marinus</name>
    <dbReference type="NCBI Taxonomy" id="1456591"/>
    <lineage>
        <taxon>Bacteria</taxon>
        <taxon>Pseudomonadati</taxon>
        <taxon>Pseudomonadota</taxon>
        <taxon>Alphaproteobacteria</taxon>
        <taxon>Kordiimonadales</taxon>
        <taxon>Temperatibacteraceae</taxon>
        <taxon>Temperatibacter</taxon>
    </lineage>
</organism>
<dbReference type="InterPro" id="IPR013096">
    <property type="entry name" value="Cupin_2"/>
</dbReference>
<dbReference type="Pfam" id="PF07883">
    <property type="entry name" value="Cupin_2"/>
    <property type="match status" value="1"/>
</dbReference>
<proteinExistence type="predicted"/>
<name>A0AA52HAE0_9PROT</name>
<dbReference type="EMBL" id="CP123872">
    <property type="protein sequence ID" value="WND03864.1"/>
    <property type="molecule type" value="Genomic_DNA"/>
</dbReference>
<dbReference type="Gene3D" id="2.60.120.10">
    <property type="entry name" value="Jelly Rolls"/>
    <property type="match status" value="1"/>
</dbReference>
<accession>A0AA52HAE0</accession>
<feature type="domain" description="Cupin type-2" evidence="1">
    <location>
        <begin position="43"/>
        <end position="99"/>
    </location>
</feature>
<dbReference type="PANTHER" id="PTHR40112">
    <property type="entry name" value="H2HPP ISOMERASE"/>
    <property type="match status" value="1"/>
</dbReference>
<dbReference type="Proteomes" id="UP001268683">
    <property type="component" value="Chromosome"/>
</dbReference>
<evidence type="ECO:0000313" key="3">
    <source>
        <dbReference type="Proteomes" id="UP001268683"/>
    </source>
</evidence>
<dbReference type="CDD" id="cd02238">
    <property type="entry name" value="cupin_KdgF"/>
    <property type="match status" value="1"/>
</dbReference>
<dbReference type="InterPro" id="IPR014710">
    <property type="entry name" value="RmlC-like_jellyroll"/>
</dbReference>
<dbReference type="InterPro" id="IPR052535">
    <property type="entry name" value="Bacilysin_H2HPP_isomerase"/>
</dbReference>
<evidence type="ECO:0000313" key="2">
    <source>
        <dbReference type="EMBL" id="WND03864.1"/>
    </source>
</evidence>
<sequence>MDTSVSEKFLLSESLPKEQVAKGVFRQIHGYNKDIMLVRAYFDKDGIGAMHNHFHSQVTYVESGRFAVTIDGEEKILAAGDSFFIPPHEDHGAVCLEEGTLVDVFSPVREDFLRGEGLYNED</sequence>
<dbReference type="PANTHER" id="PTHR40112:SF1">
    <property type="entry name" value="H2HPP ISOMERASE"/>
    <property type="match status" value="1"/>
</dbReference>
<dbReference type="PIRSF" id="PIRSF029883">
    <property type="entry name" value="KdgF"/>
    <property type="match status" value="1"/>
</dbReference>
<keyword evidence="3" id="KW-1185">Reference proteome</keyword>
<evidence type="ECO:0000259" key="1">
    <source>
        <dbReference type="Pfam" id="PF07883"/>
    </source>
</evidence>
<dbReference type="RefSeq" id="WP_310799729.1">
    <property type="nucleotide sequence ID" value="NZ_CP123872.1"/>
</dbReference>
<protein>
    <submittedName>
        <fullName evidence="2">Cupin domain-containing protein</fullName>
    </submittedName>
</protein>
<dbReference type="InterPro" id="IPR011051">
    <property type="entry name" value="RmlC_Cupin_sf"/>
</dbReference>